<gene>
    <name evidence="2" type="ORF">DY218_27350</name>
</gene>
<dbReference type="InterPro" id="IPR011009">
    <property type="entry name" value="Kinase-like_dom_sf"/>
</dbReference>
<dbReference type="SUPFAM" id="SSF56112">
    <property type="entry name" value="Protein kinase-like (PK-like)"/>
    <property type="match status" value="1"/>
</dbReference>
<protein>
    <submittedName>
        <fullName evidence="2">Protein kinase</fullName>
    </submittedName>
</protein>
<dbReference type="AlphaFoldDB" id="A0A372LY76"/>
<name>A0A372LY76_9ACTN</name>
<organism evidence="2 3">
    <name type="scientific">Streptomyces triticagri</name>
    <dbReference type="NCBI Taxonomy" id="2293568"/>
    <lineage>
        <taxon>Bacteria</taxon>
        <taxon>Bacillati</taxon>
        <taxon>Actinomycetota</taxon>
        <taxon>Actinomycetes</taxon>
        <taxon>Kitasatosporales</taxon>
        <taxon>Streptomycetaceae</taxon>
        <taxon>Streptomyces</taxon>
    </lineage>
</organism>
<feature type="domain" description="Protein kinase" evidence="1">
    <location>
        <begin position="1"/>
        <end position="279"/>
    </location>
</feature>
<evidence type="ECO:0000313" key="2">
    <source>
        <dbReference type="EMBL" id="RFU83626.1"/>
    </source>
</evidence>
<evidence type="ECO:0000259" key="1">
    <source>
        <dbReference type="PROSITE" id="PS50011"/>
    </source>
</evidence>
<dbReference type="Proteomes" id="UP000263094">
    <property type="component" value="Unassembled WGS sequence"/>
</dbReference>
<dbReference type="EMBL" id="QUAK01000194">
    <property type="protein sequence ID" value="RFU83626.1"/>
    <property type="molecule type" value="Genomic_DNA"/>
</dbReference>
<evidence type="ECO:0000313" key="3">
    <source>
        <dbReference type="Proteomes" id="UP000263094"/>
    </source>
</evidence>
<accession>A0A372LY76</accession>
<reference evidence="2 3" key="1">
    <citation type="submission" date="2018-08" db="EMBL/GenBank/DDBJ databases">
        <title>Isolation, diversity and antifungal activity of Actinobacteria from wheat.</title>
        <authorList>
            <person name="Han C."/>
        </authorList>
    </citation>
    <scope>NUCLEOTIDE SEQUENCE [LARGE SCALE GENOMIC DNA]</scope>
    <source>
        <strain evidence="2 3">NEAU-YY421</strain>
    </source>
</reference>
<keyword evidence="2" id="KW-0418">Kinase</keyword>
<dbReference type="InterPro" id="IPR000719">
    <property type="entry name" value="Prot_kinase_dom"/>
</dbReference>
<proteinExistence type="predicted"/>
<dbReference type="GO" id="GO:0005524">
    <property type="term" value="F:ATP binding"/>
    <property type="evidence" value="ECO:0007669"/>
    <property type="project" value="InterPro"/>
</dbReference>
<keyword evidence="2" id="KW-0808">Transferase</keyword>
<dbReference type="Gene3D" id="1.10.510.10">
    <property type="entry name" value="Transferase(Phosphotransferase) domain 1"/>
    <property type="match status" value="1"/>
</dbReference>
<sequence>MPSLPPAAHDALNPSEVRLVMDRRGSTVWDVTTADGRYAVKAGYPIEATEHWSAQPWTAHAPGREAAVLAAMNTPVTTGTWASGTWNAQPWHEGPDLQQLWERYRLPGSAEPIRMDAALECARALADLHARGWAHGDVQPAHFILGLDKTHLIDLALTAGPDVPADVDFPYRGCLVHYEAPEISRSVLETGTAMPTQAADVYALGASLLMAARGRRYVVYPDDASRADQRTEVVHGVRRSINVEGPLHPLLTAMLAYTPRGRPTITEVVEELTGAHAGQSRSAARGMFPGSV</sequence>
<comment type="caution">
    <text evidence="2">The sequence shown here is derived from an EMBL/GenBank/DDBJ whole genome shotgun (WGS) entry which is preliminary data.</text>
</comment>
<dbReference type="PROSITE" id="PS50011">
    <property type="entry name" value="PROTEIN_KINASE_DOM"/>
    <property type="match status" value="1"/>
</dbReference>
<dbReference type="OrthoDB" id="2988131at2"/>
<keyword evidence="3" id="KW-1185">Reference proteome</keyword>
<dbReference type="GO" id="GO:0004672">
    <property type="term" value="F:protein kinase activity"/>
    <property type="evidence" value="ECO:0007669"/>
    <property type="project" value="InterPro"/>
</dbReference>
<dbReference type="RefSeq" id="WP_128558781.1">
    <property type="nucleotide sequence ID" value="NZ_QUAK01000194.1"/>
</dbReference>